<name>A0A2L0EYD7_SORCE</name>
<accession>A0A2L0EYD7</accession>
<gene>
    <name evidence="7" type="ORF">SOCE26_057670</name>
</gene>
<dbReference type="InterPro" id="IPR039425">
    <property type="entry name" value="RNA_pol_sigma-70-like"/>
</dbReference>
<feature type="domain" description="RNA polymerase sigma factor 70 region 4 type 2" evidence="6">
    <location>
        <begin position="112"/>
        <end position="161"/>
    </location>
</feature>
<evidence type="ECO:0000313" key="7">
    <source>
        <dbReference type="EMBL" id="AUX44303.1"/>
    </source>
</evidence>
<evidence type="ECO:0000256" key="2">
    <source>
        <dbReference type="ARBA" id="ARBA00023082"/>
    </source>
</evidence>
<feature type="region of interest" description="Disordered" evidence="5">
    <location>
        <begin position="194"/>
        <end position="219"/>
    </location>
</feature>
<feature type="compositionally biased region" description="Pro residues" evidence="5">
    <location>
        <begin position="200"/>
        <end position="216"/>
    </location>
</feature>
<keyword evidence="2" id="KW-0731">Sigma factor</keyword>
<keyword evidence="1" id="KW-0805">Transcription regulation</keyword>
<dbReference type="InterPro" id="IPR013249">
    <property type="entry name" value="RNA_pol_sigma70_r4_t2"/>
</dbReference>
<evidence type="ECO:0000256" key="1">
    <source>
        <dbReference type="ARBA" id="ARBA00023015"/>
    </source>
</evidence>
<dbReference type="PANTHER" id="PTHR43133:SF8">
    <property type="entry name" value="RNA POLYMERASE SIGMA FACTOR HI_1459-RELATED"/>
    <property type="match status" value="1"/>
</dbReference>
<proteinExistence type="predicted"/>
<keyword evidence="4" id="KW-0804">Transcription</keyword>
<dbReference type="GO" id="GO:0006352">
    <property type="term" value="P:DNA-templated transcription initiation"/>
    <property type="evidence" value="ECO:0007669"/>
    <property type="project" value="InterPro"/>
</dbReference>
<dbReference type="PANTHER" id="PTHR43133">
    <property type="entry name" value="RNA POLYMERASE ECF-TYPE SIGMA FACTO"/>
    <property type="match status" value="1"/>
</dbReference>
<protein>
    <recommendedName>
        <fullName evidence="6">RNA polymerase sigma factor 70 region 4 type 2 domain-containing protein</fullName>
    </recommendedName>
</protein>
<organism evidence="7 8">
    <name type="scientific">Sorangium cellulosum</name>
    <name type="common">Polyangium cellulosum</name>
    <dbReference type="NCBI Taxonomy" id="56"/>
    <lineage>
        <taxon>Bacteria</taxon>
        <taxon>Pseudomonadati</taxon>
        <taxon>Myxococcota</taxon>
        <taxon>Polyangia</taxon>
        <taxon>Polyangiales</taxon>
        <taxon>Polyangiaceae</taxon>
        <taxon>Sorangium</taxon>
    </lineage>
</organism>
<dbReference type="SUPFAM" id="SSF88659">
    <property type="entry name" value="Sigma3 and sigma4 domains of RNA polymerase sigma factors"/>
    <property type="match status" value="1"/>
</dbReference>
<dbReference type="Proteomes" id="UP000238348">
    <property type="component" value="Chromosome"/>
</dbReference>
<evidence type="ECO:0000313" key="8">
    <source>
        <dbReference type="Proteomes" id="UP000238348"/>
    </source>
</evidence>
<sequence length="383" mass="41931">MGVAEPDVDDLFQEILLAAYESLDRFDPAWPSPQPGDVAVGDLPRRKGRRQRRSPEARWVLGIAWRKVNRHLKRAYRRREVPDGLQPVSHHLAADPAPSSEERIAERERLELALEVLDTLPLERRILLVLYEAYEVPLVDIARELGINYNTASNRLRLAREDYRAAVERLRPEQREALRAFWVPFLLASDFLAQGDDADPPAPPAPTPPAPAPPGPSDLQRGLARIGRALVWAAAGGAGTAAVLLALDPAPPLWARRFGAMLPELPRSGACLATSPPHPTPEPRPAEPAPAPEALHHPYITAPRTIPAAGKPVDAFAEELRLLAAARDAIAAGDAAEALVQLAAHEARFPAGRLRSVRERLRRVARTLLVNPEQSAPGKEPSR</sequence>
<dbReference type="InterPro" id="IPR013324">
    <property type="entry name" value="RNA_pol_sigma_r3/r4-like"/>
</dbReference>
<evidence type="ECO:0000256" key="5">
    <source>
        <dbReference type="SAM" id="MobiDB-lite"/>
    </source>
</evidence>
<dbReference type="InterPro" id="IPR036388">
    <property type="entry name" value="WH-like_DNA-bd_sf"/>
</dbReference>
<evidence type="ECO:0000259" key="6">
    <source>
        <dbReference type="Pfam" id="PF08281"/>
    </source>
</evidence>
<dbReference type="RefSeq" id="WP_104982850.1">
    <property type="nucleotide sequence ID" value="NZ_CP012673.1"/>
</dbReference>
<evidence type="ECO:0000256" key="4">
    <source>
        <dbReference type="ARBA" id="ARBA00023163"/>
    </source>
</evidence>
<keyword evidence="3" id="KW-0238">DNA-binding</keyword>
<dbReference type="Gene3D" id="1.10.10.10">
    <property type="entry name" value="Winged helix-like DNA-binding domain superfamily/Winged helix DNA-binding domain"/>
    <property type="match status" value="1"/>
</dbReference>
<dbReference type="GO" id="GO:0016987">
    <property type="term" value="F:sigma factor activity"/>
    <property type="evidence" value="ECO:0007669"/>
    <property type="project" value="UniProtKB-KW"/>
</dbReference>
<dbReference type="GO" id="GO:0003677">
    <property type="term" value="F:DNA binding"/>
    <property type="evidence" value="ECO:0007669"/>
    <property type="project" value="UniProtKB-KW"/>
</dbReference>
<evidence type="ECO:0000256" key="3">
    <source>
        <dbReference type="ARBA" id="ARBA00023125"/>
    </source>
</evidence>
<reference evidence="7 8" key="1">
    <citation type="submission" date="2015-09" db="EMBL/GenBank/DDBJ databases">
        <title>Sorangium comparison.</title>
        <authorList>
            <person name="Zaburannyi N."/>
            <person name="Bunk B."/>
            <person name="Overmann J."/>
            <person name="Mueller R."/>
        </authorList>
    </citation>
    <scope>NUCLEOTIDE SEQUENCE [LARGE SCALE GENOMIC DNA]</scope>
    <source>
        <strain evidence="7 8">So ce26</strain>
    </source>
</reference>
<feature type="region of interest" description="Disordered" evidence="5">
    <location>
        <begin position="28"/>
        <end position="51"/>
    </location>
</feature>
<dbReference type="Pfam" id="PF08281">
    <property type="entry name" value="Sigma70_r4_2"/>
    <property type="match status" value="1"/>
</dbReference>
<dbReference type="EMBL" id="CP012673">
    <property type="protein sequence ID" value="AUX44303.1"/>
    <property type="molecule type" value="Genomic_DNA"/>
</dbReference>
<dbReference type="OrthoDB" id="5500990at2"/>
<dbReference type="AlphaFoldDB" id="A0A2L0EYD7"/>
<dbReference type="Gene3D" id="1.10.1740.10">
    <property type="match status" value="1"/>
</dbReference>